<reference evidence="3" key="1">
    <citation type="journal article" date="2014" name="Nat. Commun.">
        <title>The emerging biofuel crop Camelina sativa retains a highly undifferentiated hexaploid genome structure.</title>
        <authorList>
            <person name="Kagale S."/>
            <person name="Koh C."/>
            <person name="Nixon J."/>
            <person name="Bollina V."/>
            <person name="Clarke W.E."/>
            <person name="Tuteja R."/>
            <person name="Spillane C."/>
            <person name="Robinson S.J."/>
            <person name="Links M.G."/>
            <person name="Clarke C."/>
            <person name="Higgins E.E."/>
            <person name="Huebert T."/>
            <person name="Sharpe A.G."/>
            <person name="Parkin I.A."/>
        </authorList>
    </citation>
    <scope>NUCLEOTIDE SEQUENCE [LARGE SCALE GENOMIC DNA]</scope>
    <source>
        <strain evidence="3">cv. DH55</strain>
    </source>
</reference>
<name>A0ABM0XY26_CAMSA</name>
<reference evidence="4" key="2">
    <citation type="submission" date="2025-08" db="UniProtKB">
        <authorList>
            <consortium name="RefSeq"/>
        </authorList>
    </citation>
    <scope>IDENTIFICATION</scope>
    <source>
        <tissue evidence="4">Leaf</tissue>
    </source>
</reference>
<sequence>MSRAKDYEDFKETFKRYDEYVDGEISWNEFGYSRLRKRSTPVTKSEINKIYVELGTRGEDRVFGEASKFPGNLLILPSLSVKPKLKDMINVTLPEKESNVVNNSDKNEKKTEDQAQNAKEPLETIEINEDWVVIEDDDDKDFELC</sequence>
<accession>A0ABM0XY26</accession>
<evidence type="ECO:0000313" key="4">
    <source>
        <dbReference type="RefSeq" id="XP_010492658.1"/>
    </source>
</evidence>
<dbReference type="Proteomes" id="UP000694864">
    <property type="component" value="Chromosome 20"/>
</dbReference>
<evidence type="ECO:0000259" key="2">
    <source>
        <dbReference type="PROSITE" id="PS50222"/>
    </source>
</evidence>
<feature type="region of interest" description="Disordered" evidence="1">
    <location>
        <begin position="96"/>
        <end position="121"/>
    </location>
</feature>
<keyword evidence="3" id="KW-1185">Reference proteome</keyword>
<dbReference type="RefSeq" id="XP_010492658.1">
    <property type="nucleotide sequence ID" value="XM_010494356.1"/>
</dbReference>
<dbReference type="GeneID" id="104770009"/>
<evidence type="ECO:0000256" key="1">
    <source>
        <dbReference type="SAM" id="MobiDB-lite"/>
    </source>
</evidence>
<proteinExistence type="predicted"/>
<feature type="domain" description="EF-hand" evidence="2">
    <location>
        <begin position="5"/>
        <end position="40"/>
    </location>
</feature>
<protein>
    <submittedName>
        <fullName evidence="4">Uncharacterized protein LOC104770009</fullName>
    </submittedName>
</protein>
<dbReference type="PROSITE" id="PS50222">
    <property type="entry name" value="EF_HAND_2"/>
    <property type="match status" value="1"/>
</dbReference>
<gene>
    <name evidence="4" type="primary">LOC104770009</name>
</gene>
<dbReference type="InterPro" id="IPR002048">
    <property type="entry name" value="EF_hand_dom"/>
</dbReference>
<evidence type="ECO:0000313" key="3">
    <source>
        <dbReference type="Proteomes" id="UP000694864"/>
    </source>
</evidence>
<organism evidence="3 4">
    <name type="scientific">Camelina sativa</name>
    <name type="common">False flax</name>
    <name type="synonym">Myagrum sativum</name>
    <dbReference type="NCBI Taxonomy" id="90675"/>
    <lineage>
        <taxon>Eukaryota</taxon>
        <taxon>Viridiplantae</taxon>
        <taxon>Streptophyta</taxon>
        <taxon>Embryophyta</taxon>
        <taxon>Tracheophyta</taxon>
        <taxon>Spermatophyta</taxon>
        <taxon>Magnoliopsida</taxon>
        <taxon>eudicotyledons</taxon>
        <taxon>Gunneridae</taxon>
        <taxon>Pentapetalae</taxon>
        <taxon>rosids</taxon>
        <taxon>malvids</taxon>
        <taxon>Brassicales</taxon>
        <taxon>Brassicaceae</taxon>
        <taxon>Camelineae</taxon>
        <taxon>Camelina</taxon>
    </lineage>
</organism>